<feature type="non-terminal residue" evidence="2">
    <location>
        <position position="33"/>
    </location>
</feature>
<gene>
    <name evidence="2" type="ORF">CWM98_38655</name>
</gene>
<feature type="chain" id="PRO_5014833791" evidence="1">
    <location>
        <begin position="19"/>
        <end position="33"/>
    </location>
</feature>
<sequence>MRAITALLLLCVSAFSFAAPAEKPQSNGNDQLA</sequence>
<dbReference type="AlphaFoldDB" id="A0A2N5A2L4"/>
<dbReference type="Proteomes" id="UP000234473">
    <property type="component" value="Unassembled WGS sequence"/>
</dbReference>
<evidence type="ECO:0000256" key="1">
    <source>
        <dbReference type="SAM" id="SignalP"/>
    </source>
</evidence>
<proteinExistence type="predicted"/>
<dbReference type="EMBL" id="PICB01003449">
    <property type="protein sequence ID" value="PLP34159.1"/>
    <property type="molecule type" value="Genomic_DNA"/>
</dbReference>
<name>A0A2N5A2L4_KLEVA</name>
<organism evidence="2 3">
    <name type="scientific">Klebsiella variicola</name>
    <dbReference type="NCBI Taxonomy" id="244366"/>
    <lineage>
        <taxon>Bacteria</taxon>
        <taxon>Pseudomonadati</taxon>
        <taxon>Pseudomonadota</taxon>
        <taxon>Gammaproteobacteria</taxon>
        <taxon>Enterobacterales</taxon>
        <taxon>Enterobacteriaceae</taxon>
        <taxon>Klebsiella/Raoultella group</taxon>
        <taxon>Klebsiella</taxon>
        <taxon>Klebsiella pneumoniae complex</taxon>
    </lineage>
</organism>
<evidence type="ECO:0000313" key="3">
    <source>
        <dbReference type="Proteomes" id="UP000234473"/>
    </source>
</evidence>
<evidence type="ECO:0000313" key="2">
    <source>
        <dbReference type="EMBL" id="PLP34159.1"/>
    </source>
</evidence>
<feature type="signal peptide" evidence="1">
    <location>
        <begin position="1"/>
        <end position="18"/>
    </location>
</feature>
<comment type="caution">
    <text evidence="2">The sequence shown here is derived from an EMBL/GenBank/DDBJ whole genome shotgun (WGS) entry which is preliminary data.</text>
</comment>
<reference evidence="2 3" key="1">
    <citation type="submission" date="2017-11" db="EMBL/GenBank/DDBJ databases">
        <authorList>
            <person name="Han C.G."/>
        </authorList>
    </citation>
    <scope>NUCLEOTIDE SEQUENCE [LARGE SCALE GENOMIC DNA]</scope>
    <source>
        <strain evidence="2 3">A5</strain>
    </source>
</reference>
<protein>
    <submittedName>
        <fullName evidence="2">Disulfide bond formation protein DsbA</fullName>
    </submittedName>
</protein>
<keyword evidence="1" id="KW-0732">Signal</keyword>
<accession>A0A2N5A2L4</accession>
<reference evidence="2 3" key="2">
    <citation type="submission" date="2018-01" db="EMBL/GenBank/DDBJ databases">
        <title>Genomic study of Klebsiella pneumoniae.</title>
        <authorList>
            <person name="Yang Y."/>
            <person name="Bicalho R."/>
        </authorList>
    </citation>
    <scope>NUCLEOTIDE SEQUENCE [LARGE SCALE GENOMIC DNA]</scope>
    <source>
        <strain evidence="2 3">A5</strain>
    </source>
</reference>